<proteinExistence type="predicted"/>
<evidence type="ECO:0000256" key="1">
    <source>
        <dbReference type="SAM" id="Coils"/>
    </source>
</evidence>
<gene>
    <name evidence="3" type="ORF">ABL78_2090</name>
</gene>
<feature type="coiled-coil region" evidence="1">
    <location>
        <begin position="205"/>
        <end position="350"/>
    </location>
</feature>
<name>A0A0N1PCL3_LEPSE</name>
<keyword evidence="4" id="KW-1185">Reference proteome</keyword>
<feature type="compositionally biased region" description="Polar residues" evidence="2">
    <location>
        <begin position="25"/>
        <end position="38"/>
    </location>
</feature>
<dbReference type="Proteomes" id="UP000038009">
    <property type="component" value="Unassembled WGS sequence"/>
</dbReference>
<reference evidence="3 4" key="1">
    <citation type="journal article" date="2015" name="PLoS Pathog.">
        <title>Leptomonas seymouri: Adaptations to the Dixenous Life Cycle Analyzed by Genome Sequencing, Transcriptome Profiling and Co-infection with Leishmania donovani.</title>
        <authorList>
            <person name="Kraeva N."/>
            <person name="Butenko A."/>
            <person name="Hlavacova J."/>
            <person name="Kostygov A."/>
            <person name="Myskova J."/>
            <person name="Grybchuk D."/>
            <person name="Lestinova T."/>
            <person name="Votypka J."/>
            <person name="Volf P."/>
            <person name="Opperdoes F."/>
            <person name="Flegontov P."/>
            <person name="Lukes J."/>
            <person name="Yurchenko V."/>
        </authorList>
    </citation>
    <scope>NUCLEOTIDE SEQUENCE [LARGE SCALE GENOMIC DNA]</scope>
    <source>
        <strain evidence="3 4">ATCC 30220</strain>
    </source>
</reference>
<feature type="compositionally biased region" description="Basic and acidic residues" evidence="2">
    <location>
        <begin position="92"/>
        <end position="103"/>
    </location>
</feature>
<protein>
    <submittedName>
        <fullName evidence="3">Uncharacterized protein</fullName>
    </submittedName>
</protein>
<dbReference type="AlphaFoldDB" id="A0A0N1PCL3"/>
<feature type="region of interest" description="Disordered" evidence="2">
    <location>
        <begin position="1"/>
        <end position="112"/>
    </location>
</feature>
<evidence type="ECO:0000313" key="4">
    <source>
        <dbReference type="Proteomes" id="UP000038009"/>
    </source>
</evidence>
<dbReference type="OMA" id="KEQWQAQ"/>
<sequence>MGQESSAPANAPRADRPARRTRPPNQASQHPKTQSTPHTLVGHEEERTRVPTLKEQWQARREANARIREANAAERQQKMAALHAALTAQRSQSERRENERKGDSDEEDDVTDLRLRQAAAEAEAALTAAQVSAQLAAFQALMQNSTDVELELESVDGNPVSTYDRDVALKAAKGHGHSGGNAARSAADEDEIPDEVSVHSSDYENEELLQGLNDLDDELEAEFQQNIESLQAQVAEYKQMSLACLRERNDKAAALLELQKAKAVEAQIKQLLDTHAEPLRLQIERQEKKIVELEELVAAHKQEALTAMRAGDKPTALEKLTESKGFQRQLDEAKARLAELEAEKARQLRSTGES</sequence>
<feature type="compositionally biased region" description="Basic and acidic residues" evidence="2">
    <location>
        <begin position="57"/>
        <end position="77"/>
    </location>
</feature>
<evidence type="ECO:0000313" key="3">
    <source>
        <dbReference type="EMBL" id="KPI88775.1"/>
    </source>
</evidence>
<evidence type="ECO:0000256" key="2">
    <source>
        <dbReference type="SAM" id="MobiDB-lite"/>
    </source>
</evidence>
<organism evidence="3 4">
    <name type="scientific">Leptomonas seymouri</name>
    <dbReference type="NCBI Taxonomy" id="5684"/>
    <lineage>
        <taxon>Eukaryota</taxon>
        <taxon>Discoba</taxon>
        <taxon>Euglenozoa</taxon>
        <taxon>Kinetoplastea</taxon>
        <taxon>Metakinetoplastina</taxon>
        <taxon>Trypanosomatida</taxon>
        <taxon>Trypanosomatidae</taxon>
        <taxon>Leishmaniinae</taxon>
        <taxon>Leptomonas</taxon>
    </lineage>
</organism>
<dbReference type="EMBL" id="LJSK01000040">
    <property type="protein sequence ID" value="KPI88775.1"/>
    <property type="molecule type" value="Genomic_DNA"/>
</dbReference>
<comment type="caution">
    <text evidence="3">The sequence shown here is derived from an EMBL/GenBank/DDBJ whole genome shotgun (WGS) entry which is preliminary data.</text>
</comment>
<accession>A0A0N1PCL3</accession>
<dbReference type="OrthoDB" id="266586at2759"/>
<keyword evidence="1" id="KW-0175">Coiled coil</keyword>
<dbReference type="VEuPathDB" id="TriTrypDB:Lsey_0040_0010"/>
<feature type="region of interest" description="Disordered" evidence="2">
    <location>
        <begin position="172"/>
        <end position="201"/>
    </location>
</feature>